<comment type="caution">
    <text evidence="1">The sequence shown here is derived from an EMBL/GenBank/DDBJ whole genome shotgun (WGS) entry which is preliminary data.</text>
</comment>
<keyword evidence="2" id="KW-1185">Reference proteome</keyword>
<proteinExistence type="predicted"/>
<reference evidence="1 2" key="1">
    <citation type="submission" date="2017-02" db="EMBL/GenBank/DDBJ databases">
        <title>Acinetobacter sp. ANC 4945, whole genome shotgun sequencing project.</title>
        <authorList>
            <person name="Radolfova-Krizova L."/>
            <person name="Al Atrouni A."/>
            <person name="Nemec A."/>
        </authorList>
    </citation>
    <scope>NUCLEOTIDE SEQUENCE [LARGE SCALE GENOMIC DNA]</scope>
    <source>
        <strain evidence="1 2">ANC 4945</strain>
    </source>
</reference>
<gene>
    <name evidence="1" type="ORF">B1202_12000</name>
</gene>
<sequence>MPDKNSHLMIEQIYNFVCMKPNIQSKSKYMQLYIFFEELHESSKDRFIAYKPFTYFGVFNGVEKKIYADAAPEFFDKDKFVNWVAKSMN</sequence>
<dbReference type="AlphaFoldDB" id="A0A1T1GUH9"/>
<evidence type="ECO:0000313" key="2">
    <source>
        <dbReference type="Proteomes" id="UP000191160"/>
    </source>
</evidence>
<dbReference type="Proteomes" id="UP000191160">
    <property type="component" value="Unassembled WGS sequence"/>
</dbReference>
<name>A0A1T1GUH9_9GAMM</name>
<protein>
    <submittedName>
        <fullName evidence="1">Uncharacterized protein</fullName>
    </submittedName>
</protein>
<accession>A0A1T1GUH9</accession>
<dbReference type="EMBL" id="MVKX01000007">
    <property type="protein sequence ID" value="OOV81271.1"/>
    <property type="molecule type" value="Genomic_DNA"/>
</dbReference>
<organism evidence="1 2">
    <name type="scientific">Acinetobacter amyesii</name>
    <dbReference type="NCBI Taxonomy" id="2942470"/>
    <lineage>
        <taxon>Bacteria</taxon>
        <taxon>Pseudomonadati</taxon>
        <taxon>Pseudomonadota</taxon>
        <taxon>Gammaproteobacteria</taxon>
        <taxon>Moraxellales</taxon>
        <taxon>Moraxellaceae</taxon>
        <taxon>Acinetobacter</taxon>
    </lineage>
</organism>
<dbReference type="RefSeq" id="WP_078190836.1">
    <property type="nucleotide sequence ID" value="NZ_JAMCOZ010000009.1"/>
</dbReference>
<evidence type="ECO:0000313" key="1">
    <source>
        <dbReference type="EMBL" id="OOV81271.1"/>
    </source>
</evidence>